<name>L7V8Y2_MYCL1</name>
<dbReference type="PANTHER" id="PTHR48098:SF1">
    <property type="entry name" value="DIACYLGLYCEROL ACYLTRANSFERASE_MYCOLYLTRANSFERASE AG85A"/>
    <property type="match status" value="1"/>
</dbReference>
<dbReference type="Proteomes" id="UP000011157">
    <property type="component" value="Chromosome"/>
</dbReference>
<dbReference type="PANTHER" id="PTHR48098">
    <property type="entry name" value="ENTEROCHELIN ESTERASE-RELATED"/>
    <property type="match status" value="1"/>
</dbReference>
<dbReference type="GO" id="GO:0016747">
    <property type="term" value="F:acyltransferase activity, transferring groups other than amino-acyl groups"/>
    <property type="evidence" value="ECO:0007669"/>
    <property type="project" value="TreeGrafter"/>
</dbReference>
<keyword evidence="2" id="KW-0964">Secreted</keyword>
<reference evidence="4 5" key="1">
    <citation type="journal article" date="2013" name="J. Bacteriol.">
        <title>Complete Genome Sequence of the Frog Pathogen Mycobacterium ulcerans Ecovar Liflandii.</title>
        <authorList>
            <person name="Tobias N.J."/>
            <person name="Doig K.D."/>
            <person name="Medema M.H."/>
            <person name="Chen H."/>
            <person name="Haring V."/>
            <person name="Moore R."/>
            <person name="Seemann T."/>
            <person name="Stinear T.P."/>
        </authorList>
    </citation>
    <scope>NUCLEOTIDE SEQUENCE [LARGE SCALE GENOMIC DNA]</scope>
    <source>
        <strain evidence="4 5">128FXT</strain>
    </source>
</reference>
<dbReference type="HOGENOM" id="CLU_037947_1_0_11"/>
<proteinExistence type="predicted"/>
<organism evidence="4 5">
    <name type="scientific">Mycobacterium liflandii (strain 128FXT)</name>
    <dbReference type="NCBI Taxonomy" id="459424"/>
    <lineage>
        <taxon>Bacteria</taxon>
        <taxon>Bacillati</taxon>
        <taxon>Actinomycetota</taxon>
        <taxon>Actinomycetes</taxon>
        <taxon>Mycobacteriales</taxon>
        <taxon>Mycobacteriaceae</taxon>
        <taxon>Mycobacterium</taxon>
        <taxon>Mycobacterium ulcerans group</taxon>
    </lineage>
</organism>
<dbReference type="InterPro" id="IPR029058">
    <property type="entry name" value="AB_hydrolase_fold"/>
</dbReference>
<keyword evidence="5" id="KW-1185">Reference proteome</keyword>
<accession>L7V8Y2</accession>
<feature type="transmembrane region" description="Helical" evidence="3">
    <location>
        <begin position="28"/>
        <end position="47"/>
    </location>
</feature>
<dbReference type="GO" id="GO:0005576">
    <property type="term" value="C:extracellular region"/>
    <property type="evidence" value="ECO:0007669"/>
    <property type="project" value="UniProtKB-SubCell"/>
</dbReference>
<dbReference type="InterPro" id="IPR050583">
    <property type="entry name" value="Mycobacterial_A85_antigen"/>
</dbReference>
<feature type="transmembrane region" description="Helical" evidence="3">
    <location>
        <begin position="84"/>
        <end position="102"/>
    </location>
</feature>
<dbReference type="Gene3D" id="3.40.50.1820">
    <property type="entry name" value="alpha/beta hydrolase"/>
    <property type="match status" value="1"/>
</dbReference>
<feature type="transmembrane region" description="Helical" evidence="3">
    <location>
        <begin position="54"/>
        <end position="72"/>
    </location>
</feature>
<keyword evidence="3" id="KW-0472">Membrane</keyword>
<sequence>MFDNETVTTSPPALARVLASTHTSLMHGWVPDTVQVVTAIVLLLAIGWRSRRRLPAAVIFGAIAAWATRWYLGTLANEPVPAALWVWVGLTAVAAAMLVVGWRGARWRRRTASLVAVPLCALCAALGLNIWVGYFPTVQAAWNQLSSGPLPDQADPAAVVAMAGKGVRPAHGSMVPVAIPSNASHFKHRGELVYLPPAWFASYPPPRLPAVMMIGGQFNTPADWARAGNAVRTIDDFALAHNGNAPVLVFVDSGGAFNNDTECVNGRRGNAADHLTKDVVPYMISAFDVSPEPSNWGIVGWSMGGTCAVDLTVMHPSLFSAFVDVAGDFYPNAGNKAETITRLFGGNADAWAAFDPTTVINRHGQYTGISGWFSISVPAGPGAARDVAITDPAVMRLAGREAAANPSNQTAAANPSNQTAAANSLCALGRANGIDCAVVPQPGRHDWPFADQVFARALPWLAGQLGTPGVPRIPLPGTASPATQVVPAGR</sequence>
<dbReference type="Pfam" id="PF00756">
    <property type="entry name" value="Esterase"/>
    <property type="match status" value="1"/>
</dbReference>
<evidence type="ECO:0000256" key="2">
    <source>
        <dbReference type="ARBA" id="ARBA00022525"/>
    </source>
</evidence>
<dbReference type="SUPFAM" id="SSF53474">
    <property type="entry name" value="alpha/beta-Hydrolases"/>
    <property type="match status" value="1"/>
</dbReference>
<gene>
    <name evidence="4" type="ordered locus">MULP_03169</name>
</gene>
<dbReference type="PATRIC" id="fig|459424.11.peg.3267"/>
<evidence type="ECO:0000256" key="3">
    <source>
        <dbReference type="SAM" id="Phobius"/>
    </source>
</evidence>
<dbReference type="InterPro" id="IPR000801">
    <property type="entry name" value="Esterase-like"/>
</dbReference>
<dbReference type="RefSeq" id="WP_015355972.1">
    <property type="nucleotide sequence ID" value="NC_020133.1"/>
</dbReference>
<dbReference type="AlphaFoldDB" id="L7V8Y2"/>
<keyword evidence="3" id="KW-1133">Transmembrane helix</keyword>
<feature type="transmembrane region" description="Helical" evidence="3">
    <location>
        <begin position="114"/>
        <end position="134"/>
    </location>
</feature>
<dbReference type="EMBL" id="CP003899">
    <property type="protein sequence ID" value="AGC62893.1"/>
    <property type="molecule type" value="Genomic_DNA"/>
</dbReference>
<keyword evidence="3" id="KW-0812">Transmembrane</keyword>
<evidence type="ECO:0000256" key="1">
    <source>
        <dbReference type="ARBA" id="ARBA00004613"/>
    </source>
</evidence>
<evidence type="ECO:0000313" key="4">
    <source>
        <dbReference type="EMBL" id="AGC62893.1"/>
    </source>
</evidence>
<dbReference type="KEGG" id="mli:MULP_03169"/>
<evidence type="ECO:0000313" key="5">
    <source>
        <dbReference type="Proteomes" id="UP000011157"/>
    </source>
</evidence>
<protein>
    <submittedName>
        <fullName evidence="4">Esterase</fullName>
    </submittedName>
</protein>
<comment type="subcellular location">
    <subcellularLocation>
        <location evidence="1">Secreted</location>
    </subcellularLocation>
</comment>